<name>A0AAW2EDE3_9HYME</name>
<gene>
    <name evidence="2" type="ORF">PUN28_019621</name>
</gene>
<keyword evidence="3" id="KW-1185">Reference proteome</keyword>
<evidence type="ECO:0000313" key="2">
    <source>
        <dbReference type="EMBL" id="KAL0100384.1"/>
    </source>
</evidence>
<feature type="region of interest" description="Disordered" evidence="1">
    <location>
        <begin position="13"/>
        <end position="33"/>
    </location>
</feature>
<protein>
    <submittedName>
        <fullName evidence="2">Uncharacterized protein</fullName>
    </submittedName>
</protein>
<evidence type="ECO:0000256" key="1">
    <source>
        <dbReference type="SAM" id="MobiDB-lite"/>
    </source>
</evidence>
<evidence type="ECO:0000313" key="3">
    <source>
        <dbReference type="Proteomes" id="UP001430953"/>
    </source>
</evidence>
<accession>A0AAW2EDE3</accession>
<organism evidence="2 3">
    <name type="scientific">Cardiocondyla obscurior</name>
    <dbReference type="NCBI Taxonomy" id="286306"/>
    <lineage>
        <taxon>Eukaryota</taxon>
        <taxon>Metazoa</taxon>
        <taxon>Ecdysozoa</taxon>
        <taxon>Arthropoda</taxon>
        <taxon>Hexapoda</taxon>
        <taxon>Insecta</taxon>
        <taxon>Pterygota</taxon>
        <taxon>Neoptera</taxon>
        <taxon>Endopterygota</taxon>
        <taxon>Hymenoptera</taxon>
        <taxon>Apocrita</taxon>
        <taxon>Aculeata</taxon>
        <taxon>Formicoidea</taxon>
        <taxon>Formicidae</taxon>
        <taxon>Myrmicinae</taxon>
        <taxon>Cardiocondyla</taxon>
    </lineage>
</organism>
<proteinExistence type="predicted"/>
<comment type="caution">
    <text evidence="2">The sequence shown here is derived from an EMBL/GenBank/DDBJ whole genome shotgun (WGS) entry which is preliminary data.</text>
</comment>
<sequence>MYVRHERRSIFANKRDRGRRNARENGARSTSKRGVVSLTKLRESEFAVSNPSPFHACNYTCSIFSTKRPTQADEIILCSKYSTCRCARCRLGFSRREVSSTECEAERIRARQHAGGSRTAWYFKRCQGDHVDGARRSQSRAPLHPLHQPITFVRCR</sequence>
<dbReference type="AlphaFoldDB" id="A0AAW2EDE3"/>
<feature type="compositionally biased region" description="Basic and acidic residues" evidence="1">
    <location>
        <begin position="13"/>
        <end position="26"/>
    </location>
</feature>
<dbReference type="EMBL" id="JADYXP020000026">
    <property type="protein sequence ID" value="KAL0100384.1"/>
    <property type="molecule type" value="Genomic_DNA"/>
</dbReference>
<dbReference type="Proteomes" id="UP001430953">
    <property type="component" value="Unassembled WGS sequence"/>
</dbReference>
<reference evidence="2 3" key="1">
    <citation type="submission" date="2023-03" db="EMBL/GenBank/DDBJ databases">
        <title>High recombination rates correlate with genetic variation in Cardiocondyla obscurior ants.</title>
        <authorList>
            <person name="Errbii M."/>
        </authorList>
    </citation>
    <scope>NUCLEOTIDE SEQUENCE [LARGE SCALE GENOMIC DNA]</scope>
    <source>
        <strain evidence="2">Alpha-2009</strain>
        <tissue evidence="2">Whole body</tissue>
    </source>
</reference>